<dbReference type="CDD" id="cd04301">
    <property type="entry name" value="NAT_SF"/>
    <property type="match status" value="1"/>
</dbReference>
<sequence length="154" mass="17120">MPETEVRTARPAELETVAALRWRWVAEQDGPPDLDRDEFVREFVAWTRENAATHHCLVLTQDDEVAGMAFLVVTARVPTPRKFRRASGDLQCVYVVPEARGRGLGGLLIDAILRLGAELGLERVTVHSSTRAVPAYRRHGFAADPELLQARPPA</sequence>
<dbReference type="AlphaFoldDB" id="A0A840IYJ0"/>
<keyword evidence="1 4" id="KW-0808">Transferase</keyword>
<feature type="domain" description="N-acetyltransferase" evidence="3">
    <location>
        <begin position="4"/>
        <end position="154"/>
    </location>
</feature>
<keyword evidence="2" id="KW-0012">Acyltransferase</keyword>
<organism evidence="4 5">
    <name type="scientific">Amycolatopsis jiangsuensis</name>
    <dbReference type="NCBI Taxonomy" id="1181879"/>
    <lineage>
        <taxon>Bacteria</taxon>
        <taxon>Bacillati</taxon>
        <taxon>Actinomycetota</taxon>
        <taxon>Actinomycetes</taxon>
        <taxon>Pseudonocardiales</taxon>
        <taxon>Pseudonocardiaceae</taxon>
        <taxon>Amycolatopsis</taxon>
    </lineage>
</organism>
<evidence type="ECO:0000256" key="1">
    <source>
        <dbReference type="ARBA" id="ARBA00022679"/>
    </source>
</evidence>
<dbReference type="RefSeq" id="WP_184781168.1">
    <property type="nucleotide sequence ID" value="NZ_JACHMG010000001.1"/>
</dbReference>
<dbReference type="Pfam" id="PF00583">
    <property type="entry name" value="Acetyltransf_1"/>
    <property type="match status" value="1"/>
</dbReference>
<evidence type="ECO:0000256" key="2">
    <source>
        <dbReference type="ARBA" id="ARBA00023315"/>
    </source>
</evidence>
<dbReference type="Gene3D" id="3.40.630.30">
    <property type="match status" value="1"/>
</dbReference>
<protein>
    <submittedName>
        <fullName evidence="4">GNAT superfamily N-acetyltransferase</fullName>
    </submittedName>
</protein>
<gene>
    <name evidence="4" type="ORF">BJY18_003757</name>
</gene>
<evidence type="ECO:0000313" key="5">
    <source>
        <dbReference type="Proteomes" id="UP000581769"/>
    </source>
</evidence>
<dbReference type="EMBL" id="JACHMG010000001">
    <property type="protein sequence ID" value="MBB4686272.1"/>
    <property type="molecule type" value="Genomic_DNA"/>
</dbReference>
<dbReference type="GO" id="GO:0016747">
    <property type="term" value="F:acyltransferase activity, transferring groups other than amino-acyl groups"/>
    <property type="evidence" value="ECO:0007669"/>
    <property type="project" value="InterPro"/>
</dbReference>
<dbReference type="PANTHER" id="PTHR43877">
    <property type="entry name" value="AMINOALKYLPHOSPHONATE N-ACETYLTRANSFERASE-RELATED-RELATED"/>
    <property type="match status" value="1"/>
</dbReference>
<dbReference type="InterPro" id="IPR000182">
    <property type="entry name" value="GNAT_dom"/>
</dbReference>
<reference evidence="4 5" key="1">
    <citation type="submission" date="2020-08" db="EMBL/GenBank/DDBJ databases">
        <title>Sequencing the genomes of 1000 actinobacteria strains.</title>
        <authorList>
            <person name="Klenk H.-P."/>
        </authorList>
    </citation>
    <scope>NUCLEOTIDE SEQUENCE [LARGE SCALE GENOMIC DNA]</scope>
    <source>
        <strain evidence="4 5">DSM 45859</strain>
    </source>
</reference>
<dbReference type="InterPro" id="IPR050832">
    <property type="entry name" value="Bact_Acetyltransf"/>
</dbReference>
<dbReference type="Proteomes" id="UP000581769">
    <property type="component" value="Unassembled WGS sequence"/>
</dbReference>
<keyword evidence="5" id="KW-1185">Reference proteome</keyword>
<comment type="caution">
    <text evidence="4">The sequence shown here is derived from an EMBL/GenBank/DDBJ whole genome shotgun (WGS) entry which is preliminary data.</text>
</comment>
<proteinExistence type="predicted"/>
<dbReference type="PROSITE" id="PS51186">
    <property type="entry name" value="GNAT"/>
    <property type="match status" value="1"/>
</dbReference>
<dbReference type="SUPFAM" id="SSF55729">
    <property type="entry name" value="Acyl-CoA N-acyltransferases (Nat)"/>
    <property type="match status" value="1"/>
</dbReference>
<name>A0A840IYJ0_9PSEU</name>
<dbReference type="InterPro" id="IPR016181">
    <property type="entry name" value="Acyl_CoA_acyltransferase"/>
</dbReference>
<accession>A0A840IYJ0</accession>
<evidence type="ECO:0000259" key="3">
    <source>
        <dbReference type="PROSITE" id="PS51186"/>
    </source>
</evidence>
<evidence type="ECO:0000313" key="4">
    <source>
        <dbReference type="EMBL" id="MBB4686272.1"/>
    </source>
</evidence>